<dbReference type="AlphaFoldDB" id="A0A561BRB7"/>
<dbReference type="InterPro" id="IPR018961">
    <property type="entry name" value="DnaJ_homolog_subfam-C_membr-28"/>
</dbReference>
<proteinExistence type="predicted"/>
<accession>A0A561BRB7</accession>
<dbReference type="Proteomes" id="UP000318380">
    <property type="component" value="Unassembled WGS sequence"/>
</dbReference>
<dbReference type="OrthoDB" id="3395286at2"/>
<sequence length="161" mass="18808">MTERKPPGMTTQEWVQLQLKQADARGEFDNLAGAGKPLPKLADPHDPDWWVKDFIRREQIETEALLPLSVQLRKEKQRIGETVAKLRTETEVRDYLRDLNERIRIQVRDSTGAVVPVGPVDEDEVLELWRRDRPEPQSVQPRDPEPEAPRRRTLWQRLFSG</sequence>
<feature type="region of interest" description="Disordered" evidence="1">
    <location>
        <begin position="128"/>
        <end position="153"/>
    </location>
</feature>
<dbReference type="Pfam" id="PF09350">
    <property type="entry name" value="DJC28_CD"/>
    <property type="match status" value="1"/>
</dbReference>
<dbReference type="EMBL" id="VIVK01000001">
    <property type="protein sequence ID" value="TWD81440.1"/>
    <property type="molecule type" value="Genomic_DNA"/>
</dbReference>
<protein>
    <submittedName>
        <fullName evidence="3">Uncharacterized protein DUF1992</fullName>
    </submittedName>
</protein>
<evidence type="ECO:0000256" key="1">
    <source>
        <dbReference type="SAM" id="MobiDB-lite"/>
    </source>
</evidence>
<reference evidence="3 4" key="1">
    <citation type="submission" date="2019-06" db="EMBL/GenBank/DDBJ databases">
        <title>Sequencing the genomes of 1000 actinobacteria strains.</title>
        <authorList>
            <person name="Klenk H.-P."/>
        </authorList>
    </citation>
    <scope>NUCLEOTIDE SEQUENCE [LARGE SCALE GENOMIC DNA]</scope>
    <source>
        <strain evidence="3 4">DSM 24683</strain>
    </source>
</reference>
<comment type="caution">
    <text evidence="3">The sequence shown here is derived from an EMBL/GenBank/DDBJ whole genome shotgun (WGS) entry which is preliminary data.</text>
</comment>
<gene>
    <name evidence="3" type="ORF">FB561_2556</name>
</gene>
<feature type="domain" description="DnaJ homologue subfamily C member 28 conserved" evidence="2">
    <location>
        <begin position="14"/>
        <end position="83"/>
    </location>
</feature>
<evidence type="ECO:0000313" key="4">
    <source>
        <dbReference type="Proteomes" id="UP000318380"/>
    </source>
</evidence>
<dbReference type="RefSeq" id="WP_145806283.1">
    <property type="nucleotide sequence ID" value="NZ_VIVK01000001.1"/>
</dbReference>
<evidence type="ECO:0000313" key="3">
    <source>
        <dbReference type="EMBL" id="TWD81440.1"/>
    </source>
</evidence>
<name>A0A561BRB7_9ACTN</name>
<organism evidence="3 4">
    <name type="scientific">Kribbella amoyensis</name>
    <dbReference type="NCBI Taxonomy" id="996641"/>
    <lineage>
        <taxon>Bacteria</taxon>
        <taxon>Bacillati</taxon>
        <taxon>Actinomycetota</taxon>
        <taxon>Actinomycetes</taxon>
        <taxon>Propionibacteriales</taxon>
        <taxon>Kribbellaceae</taxon>
        <taxon>Kribbella</taxon>
    </lineage>
</organism>
<keyword evidence="4" id="KW-1185">Reference proteome</keyword>
<evidence type="ECO:0000259" key="2">
    <source>
        <dbReference type="Pfam" id="PF09350"/>
    </source>
</evidence>